<comment type="similarity">
    <text evidence="1 6">Belongs to the pseudouridine synthase RluA family.</text>
</comment>
<evidence type="ECO:0000259" key="8">
    <source>
        <dbReference type="SMART" id="SM00363"/>
    </source>
</evidence>
<dbReference type="SMART" id="SM00363">
    <property type="entry name" value="S4"/>
    <property type="match status" value="1"/>
</dbReference>
<dbReference type="InterPro" id="IPR020103">
    <property type="entry name" value="PsdUridine_synth_cat_dom_sf"/>
</dbReference>
<evidence type="ECO:0000313" key="9">
    <source>
        <dbReference type="EMBL" id="CAB3804552.1"/>
    </source>
</evidence>
<dbReference type="InterPro" id="IPR036986">
    <property type="entry name" value="S4_RNA-bd_sf"/>
</dbReference>
<dbReference type="Pfam" id="PF00849">
    <property type="entry name" value="PseudoU_synth_2"/>
    <property type="match status" value="1"/>
</dbReference>
<comment type="function">
    <text evidence="6">Responsible for synthesis of pseudouridine from uracil.</text>
</comment>
<dbReference type="RefSeq" id="WP_175108092.1">
    <property type="nucleotide sequence ID" value="NZ_CADIKM010000065.1"/>
</dbReference>
<dbReference type="AlphaFoldDB" id="A0A6S7BLD3"/>
<feature type="compositionally biased region" description="Acidic residues" evidence="7">
    <location>
        <begin position="19"/>
        <end position="29"/>
    </location>
</feature>
<evidence type="ECO:0000313" key="10">
    <source>
        <dbReference type="Proteomes" id="UP000494115"/>
    </source>
</evidence>
<proteinExistence type="inferred from homology"/>
<organism evidence="9 10">
    <name type="scientific">Pararobbsia alpina</name>
    <dbReference type="NCBI Taxonomy" id="621374"/>
    <lineage>
        <taxon>Bacteria</taxon>
        <taxon>Pseudomonadati</taxon>
        <taxon>Pseudomonadota</taxon>
        <taxon>Betaproteobacteria</taxon>
        <taxon>Burkholderiales</taxon>
        <taxon>Burkholderiaceae</taxon>
        <taxon>Pararobbsia</taxon>
    </lineage>
</organism>
<comment type="catalytic activity">
    <reaction evidence="3">
        <text>uridine(1911/1915/1917) in 23S rRNA = pseudouridine(1911/1915/1917) in 23S rRNA</text>
        <dbReference type="Rhea" id="RHEA:42524"/>
        <dbReference type="Rhea" id="RHEA-COMP:10097"/>
        <dbReference type="Rhea" id="RHEA-COMP:10098"/>
        <dbReference type="ChEBI" id="CHEBI:65314"/>
        <dbReference type="ChEBI" id="CHEBI:65315"/>
        <dbReference type="EC" id="5.4.99.23"/>
    </reaction>
</comment>
<evidence type="ECO:0000256" key="3">
    <source>
        <dbReference type="ARBA" id="ARBA00036882"/>
    </source>
</evidence>
<dbReference type="Proteomes" id="UP000494115">
    <property type="component" value="Unassembled WGS sequence"/>
</dbReference>
<dbReference type="SUPFAM" id="SSF55120">
    <property type="entry name" value="Pseudouridine synthase"/>
    <property type="match status" value="1"/>
</dbReference>
<dbReference type="SUPFAM" id="SSF55174">
    <property type="entry name" value="Alpha-L RNA-binding motif"/>
    <property type="match status" value="1"/>
</dbReference>
<dbReference type="EC" id="5.4.99.-" evidence="6"/>
<dbReference type="PROSITE" id="PS01129">
    <property type="entry name" value="PSI_RLU"/>
    <property type="match status" value="1"/>
</dbReference>
<evidence type="ECO:0000256" key="2">
    <source>
        <dbReference type="ARBA" id="ARBA00023235"/>
    </source>
</evidence>
<dbReference type="InterPro" id="IPR006224">
    <property type="entry name" value="PsdUridine_synth_RluA-like_CS"/>
</dbReference>
<dbReference type="PANTHER" id="PTHR21600:SF44">
    <property type="entry name" value="RIBOSOMAL LARGE SUBUNIT PSEUDOURIDINE SYNTHASE D"/>
    <property type="match status" value="1"/>
</dbReference>
<feature type="region of interest" description="Disordered" evidence="7">
    <location>
        <begin position="1"/>
        <end position="54"/>
    </location>
</feature>
<evidence type="ECO:0000256" key="4">
    <source>
        <dbReference type="PIRSR" id="PIRSR606225-1"/>
    </source>
</evidence>
<dbReference type="PROSITE" id="PS50889">
    <property type="entry name" value="S4"/>
    <property type="match status" value="1"/>
</dbReference>
<feature type="compositionally biased region" description="Low complexity" evidence="7">
    <location>
        <begin position="30"/>
        <end position="54"/>
    </location>
</feature>
<dbReference type="Pfam" id="PF01479">
    <property type="entry name" value="S4"/>
    <property type="match status" value="1"/>
</dbReference>
<feature type="active site" evidence="4">
    <location>
        <position position="196"/>
    </location>
</feature>
<evidence type="ECO:0000256" key="1">
    <source>
        <dbReference type="ARBA" id="ARBA00010876"/>
    </source>
</evidence>
<dbReference type="GO" id="GO:0000455">
    <property type="term" value="P:enzyme-directed rRNA pseudouridine synthesis"/>
    <property type="evidence" value="ECO:0007669"/>
    <property type="project" value="TreeGrafter"/>
</dbReference>
<keyword evidence="10" id="KW-1185">Reference proteome</keyword>
<accession>A0A6S7BLD3</accession>
<dbReference type="CDD" id="cd02869">
    <property type="entry name" value="PseudoU_synth_RluA_like"/>
    <property type="match status" value="1"/>
</dbReference>
<keyword evidence="5" id="KW-0694">RNA-binding</keyword>
<dbReference type="InterPro" id="IPR002942">
    <property type="entry name" value="S4_RNA-bd"/>
</dbReference>
<dbReference type="GO" id="GO:0003723">
    <property type="term" value="F:RNA binding"/>
    <property type="evidence" value="ECO:0007669"/>
    <property type="project" value="UniProtKB-KW"/>
</dbReference>
<evidence type="ECO:0000256" key="6">
    <source>
        <dbReference type="RuleBase" id="RU362028"/>
    </source>
</evidence>
<dbReference type="Gene3D" id="3.30.2350.10">
    <property type="entry name" value="Pseudouridine synthase"/>
    <property type="match status" value="1"/>
</dbReference>
<protein>
    <recommendedName>
        <fullName evidence="6">Pseudouridine synthase</fullName>
        <ecNumber evidence="6">5.4.99.-</ecNumber>
    </recommendedName>
</protein>
<dbReference type="NCBIfam" id="TIGR00005">
    <property type="entry name" value="rluA_subfam"/>
    <property type="match status" value="1"/>
</dbReference>
<dbReference type="EMBL" id="CADIKM010000065">
    <property type="protein sequence ID" value="CAB3804552.1"/>
    <property type="molecule type" value="Genomic_DNA"/>
</dbReference>
<dbReference type="InterPro" id="IPR006225">
    <property type="entry name" value="PsdUridine_synth_RluC/D"/>
</dbReference>
<dbReference type="CDD" id="cd00165">
    <property type="entry name" value="S4"/>
    <property type="match status" value="1"/>
</dbReference>
<dbReference type="Gene3D" id="3.10.290.10">
    <property type="entry name" value="RNA-binding S4 domain"/>
    <property type="match status" value="1"/>
</dbReference>
<dbReference type="InterPro" id="IPR006145">
    <property type="entry name" value="PsdUridine_synth_RsuA/RluA"/>
</dbReference>
<comment type="catalytic activity">
    <reaction evidence="6">
        <text>a uridine in RNA = a pseudouridine in RNA</text>
        <dbReference type="Rhea" id="RHEA:48348"/>
        <dbReference type="Rhea" id="RHEA-COMP:12068"/>
        <dbReference type="Rhea" id="RHEA-COMP:12069"/>
        <dbReference type="ChEBI" id="CHEBI:65314"/>
        <dbReference type="ChEBI" id="CHEBI:65315"/>
    </reaction>
</comment>
<evidence type="ECO:0000256" key="7">
    <source>
        <dbReference type="SAM" id="MobiDB-lite"/>
    </source>
</evidence>
<gene>
    <name evidence="9" type="primary">rluD</name>
    <name evidence="9" type="ORF">LMG28138_05535</name>
</gene>
<keyword evidence="2 6" id="KW-0413">Isomerase</keyword>
<sequence length="383" mass="40646">MAPDPIANYSLTPNVPDAPETDALDDDFALDAGIDPSTPDGASPAASASAGATLATAADEVPRAARMPSELAGERLDKALARLFPQYSRSRLQAWLEEGRVTVDGATAKPKQSAIADSDVQVTPAASPEMQAFLPEPIPLPIVAEDDTLVVIDKPAGLVVHPAVGNWSGTLLNGVLYRYGAGALALPRAGIVHRLDKDTSGLMVVARTVEAQTDLVRQLQARTVHRRYLALVWGRAGQGTIDAPLGRDPRDRVKIAVVNGAAGKPARTHYRTIAIGELDGKPVSAVVCDLETGRTHQIRVHLAHINHRLLGDPLYGRLRNQPAPAPLPGGFARQALHAWQLGFNHPQSGRSVEWRAEVPADILALAEACGIAEALDLDLLAEQ</sequence>
<feature type="domain" description="RNA-binding S4" evidence="8">
    <location>
        <begin position="74"/>
        <end position="139"/>
    </location>
</feature>
<reference evidence="9 10" key="1">
    <citation type="submission" date="2020-04" db="EMBL/GenBank/DDBJ databases">
        <authorList>
            <person name="De Canck E."/>
        </authorList>
    </citation>
    <scope>NUCLEOTIDE SEQUENCE [LARGE SCALE GENOMIC DNA]</scope>
    <source>
        <strain evidence="9 10">LMG 28138</strain>
    </source>
</reference>
<evidence type="ECO:0000256" key="5">
    <source>
        <dbReference type="PROSITE-ProRule" id="PRU00182"/>
    </source>
</evidence>
<name>A0A6S7BLD3_9BURK</name>
<dbReference type="InterPro" id="IPR050188">
    <property type="entry name" value="RluA_PseudoU_synthase"/>
</dbReference>
<dbReference type="PANTHER" id="PTHR21600">
    <property type="entry name" value="MITOCHONDRIAL RNA PSEUDOURIDINE SYNTHASE"/>
    <property type="match status" value="1"/>
</dbReference>
<dbReference type="GO" id="GO:0160140">
    <property type="term" value="F:23S rRNA pseudouridine(1911/1915/1917) synthase activity"/>
    <property type="evidence" value="ECO:0007669"/>
    <property type="project" value="UniProtKB-EC"/>
</dbReference>